<name>M4W175_9BACT</name>
<dbReference type="Pfam" id="PF04186">
    <property type="entry name" value="FxsA"/>
    <property type="match status" value="1"/>
</dbReference>
<dbReference type="STRING" id="349215.A11S_2400"/>
<dbReference type="HOGENOM" id="CLU_085083_0_1_5"/>
<evidence type="ECO:0000256" key="1">
    <source>
        <dbReference type="SAM" id="Phobius"/>
    </source>
</evidence>
<feature type="transmembrane region" description="Helical" evidence="1">
    <location>
        <begin position="28"/>
        <end position="45"/>
    </location>
</feature>
<gene>
    <name evidence="2" type="ORF">A11S_2400</name>
</gene>
<protein>
    <submittedName>
        <fullName evidence="2">FxsA protein</fullName>
    </submittedName>
</protein>
<organism evidence="2 3">
    <name type="scientific">Micavibrio aeruginosavorus EPB</name>
    <dbReference type="NCBI Taxonomy" id="349215"/>
    <lineage>
        <taxon>Bacteria</taxon>
        <taxon>Pseudomonadati</taxon>
        <taxon>Bdellovibrionota</taxon>
        <taxon>Bdellovibrionia</taxon>
        <taxon>Bdellovibrionales</taxon>
        <taxon>Pseudobdellovibrionaceae</taxon>
        <taxon>Micavibrio</taxon>
    </lineage>
</organism>
<dbReference type="GO" id="GO:0016020">
    <property type="term" value="C:membrane"/>
    <property type="evidence" value="ECO:0007669"/>
    <property type="project" value="InterPro"/>
</dbReference>
<dbReference type="KEGG" id="man:A11S_2400"/>
<reference evidence="2 3" key="1">
    <citation type="journal article" date="2013" name="ISME J.">
        <title>By their genes ye shall know them: genomic signatures of predatory bacteria.</title>
        <authorList>
            <person name="Pasternak Z."/>
            <person name="Pietrokovski S."/>
            <person name="Rotem O."/>
            <person name="Gophna U."/>
            <person name="Lurie-Weinberger M.N."/>
            <person name="Jurkevitch E."/>
        </authorList>
    </citation>
    <scope>NUCLEOTIDE SEQUENCE [LARGE SCALE GENOMIC DNA]</scope>
    <source>
        <strain evidence="2">EPB</strain>
    </source>
</reference>
<accession>M4W175</accession>
<feature type="transmembrane region" description="Helical" evidence="1">
    <location>
        <begin position="74"/>
        <end position="99"/>
    </location>
</feature>
<keyword evidence="1" id="KW-1133">Transmembrane helix</keyword>
<dbReference type="PATRIC" id="fig|349215.9.peg.2329"/>
<keyword evidence="1" id="KW-0472">Membrane</keyword>
<dbReference type="PANTHER" id="PTHR35335">
    <property type="entry name" value="UPF0716 PROTEIN FXSA"/>
    <property type="match status" value="1"/>
</dbReference>
<dbReference type="InterPro" id="IPR007313">
    <property type="entry name" value="FxsA"/>
</dbReference>
<keyword evidence="1" id="KW-0812">Transmembrane</keyword>
<dbReference type="NCBIfam" id="NF008528">
    <property type="entry name" value="PRK11463.1-2"/>
    <property type="match status" value="1"/>
</dbReference>
<dbReference type="OrthoDB" id="9792788at2"/>
<dbReference type="EMBL" id="CP003538">
    <property type="protein sequence ID" value="AGH99194.1"/>
    <property type="molecule type" value="Genomic_DNA"/>
</dbReference>
<sequence>MVFLILFIVIPLIEIALFAAIGGEIGVLNTLLLCVASATAGVLILQRQGLSTFFNLNEANRSGEVPIQQIFDGFCLFIAGILLIIPGFFTDFIAFALLIPPIRVFLRQSLAGWVQVHGFPGPRSTRGSSANDTAARYTALDVEYEEISVTDPDDENKKIGS</sequence>
<dbReference type="Proteomes" id="UP000011932">
    <property type="component" value="Chromosome"/>
</dbReference>
<proteinExistence type="predicted"/>
<dbReference type="AlphaFoldDB" id="M4W175"/>
<evidence type="ECO:0000313" key="2">
    <source>
        <dbReference type="EMBL" id="AGH99194.1"/>
    </source>
</evidence>
<dbReference type="PANTHER" id="PTHR35335:SF1">
    <property type="entry name" value="UPF0716 PROTEIN FXSA"/>
    <property type="match status" value="1"/>
</dbReference>
<evidence type="ECO:0000313" key="3">
    <source>
        <dbReference type="Proteomes" id="UP000011932"/>
    </source>
</evidence>
<dbReference type="RefSeq" id="WP_015468697.1">
    <property type="nucleotide sequence ID" value="NC_020812.1"/>
</dbReference>